<dbReference type="EMBL" id="CP013615">
    <property type="protein sequence ID" value="AMN31099.1"/>
    <property type="molecule type" value="Genomic_DNA"/>
</dbReference>
<dbReference type="Pfam" id="PF12957">
    <property type="entry name" value="DUF3846"/>
    <property type="match status" value="1"/>
</dbReference>
<dbReference type="InterPro" id="IPR024559">
    <property type="entry name" value="DUF3846"/>
</dbReference>
<dbReference type="AlphaFoldDB" id="A0A140GRE0"/>
<reference evidence="2 3" key="1">
    <citation type="journal article" date="2016" name="PLoS ONE">
        <title>Plasmid Characterization and Chromosome Analysis of Two netF+ Clostridium perfringens Isolates Associated with Foal and Canine Necrotizing Enteritis.</title>
        <authorList>
            <person name="Mehdizadeh Gohari I."/>
            <person name="Kropinski A.M."/>
            <person name="Weese S.J."/>
            <person name="Parreira V.R."/>
            <person name="Whitehead A.E."/>
            <person name="Boerlin P."/>
            <person name="Prescott J.F."/>
        </authorList>
    </citation>
    <scope>NUCLEOTIDE SEQUENCE [LARGE SCALE GENOMIC DNA]</scope>
    <source>
        <strain evidence="2 3">JP838</strain>
        <plasmid evidence="3">Plasmid pJFP838A</plasmid>
    </source>
</reference>
<evidence type="ECO:0000259" key="1">
    <source>
        <dbReference type="Pfam" id="PF12957"/>
    </source>
</evidence>
<dbReference type="RefSeq" id="WP_061429699.1">
    <property type="nucleotide sequence ID" value="NZ_CP013615.1"/>
</dbReference>
<keyword evidence="2" id="KW-0614">Plasmid</keyword>
<gene>
    <name evidence="2" type="ORF">JFP838_pA0183</name>
</gene>
<protein>
    <recommendedName>
        <fullName evidence="1">DUF3846 domain-containing protein</fullName>
    </recommendedName>
</protein>
<dbReference type="OrthoDB" id="9813511at2"/>
<accession>A0A140GRE0</accession>
<name>A0A140GRE0_CLOPF</name>
<organism evidence="2 3">
    <name type="scientific">Clostridium perfringens</name>
    <dbReference type="NCBI Taxonomy" id="1502"/>
    <lineage>
        <taxon>Bacteria</taxon>
        <taxon>Bacillati</taxon>
        <taxon>Bacillota</taxon>
        <taxon>Clostridia</taxon>
        <taxon>Eubacteriales</taxon>
        <taxon>Clostridiaceae</taxon>
        <taxon>Clostridium</taxon>
    </lineage>
</organism>
<sequence>MRVLIKKVDKEIEEAQIVNSLEVLQGIVGGYIEFYPFVNDIFFILNEEGKLRGLSPNFSIASRNGMVEEIVGDVIIVKSDGEDITDLTDEDVEIVKEYFK</sequence>
<evidence type="ECO:0000313" key="2">
    <source>
        <dbReference type="EMBL" id="AMN31099.1"/>
    </source>
</evidence>
<dbReference type="Proteomes" id="UP000070260">
    <property type="component" value="Plasmid pJFP838A"/>
</dbReference>
<dbReference type="PATRIC" id="fig|1502.177.peg.3391"/>
<evidence type="ECO:0000313" key="3">
    <source>
        <dbReference type="Proteomes" id="UP000070260"/>
    </source>
</evidence>
<proteinExistence type="predicted"/>
<geneLocation type="plasmid" evidence="2 3">
    <name>pJFP838A</name>
</geneLocation>
<feature type="domain" description="DUF3846" evidence="1">
    <location>
        <begin position="1"/>
        <end position="99"/>
    </location>
</feature>